<keyword evidence="2" id="KW-1185">Reference proteome</keyword>
<comment type="caution">
    <text evidence="1">The sequence shown here is derived from an EMBL/GenBank/DDBJ whole genome shotgun (WGS) entry which is preliminary data.</text>
</comment>
<evidence type="ECO:0000313" key="2">
    <source>
        <dbReference type="Proteomes" id="UP000640485"/>
    </source>
</evidence>
<keyword evidence="1" id="KW-0808">Transferase</keyword>
<dbReference type="GO" id="GO:0016301">
    <property type="term" value="F:kinase activity"/>
    <property type="evidence" value="ECO:0007669"/>
    <property type="project" value="UniProtKB-KW"/>
</dbReference>
<reference evidence="1" key="1">
    <citation type="submission" date="2021-01" db="EMBL/GenBank/DDBJ databases">
        <title>Paracoccus amoyensis sp. nov., isolated from the surface seawater along the coast of Xiamen Island, China.</title>
        <authorList>
            <person name="Lyu L."/>
        </authorList>
    </citation>
    <scope>NUCLEOTIDE SEQUENCE</scope>
    <source>
        <strain evidence="1">MJ17</strain>
    </source>
</reference>
<proteinExistence type="predicted"/>
<evidence type="ECO:0000313" key="1">
    <source>
        <dbReference type="EMBL" id="MBK4214630.1"/>
    </source>
</evidence>
<dbReference type="InterPro" id="IPR027417">
    <property type="entry name" value="P-loop_NTPase"/>
</dbReference>
<gene>
    <name evidence="1" type="ORF">JJJ17_01680</name>
</gene>
<sequence length="199" mass="22636">MMIFLRHGLAFLSVPKTGTHAYQAHLGGMADIIFRHPQHLKHMGLRKLEQRILPLIQPDRPLETFAVIREPVDWLGSWYRYRSRPEVRNRQSSTHGMSFDRFVEDYLSPAPPPHAAVGSQANLLTADAGKRVDHLYRYDYPSEIARFLSARLQADLSGMARLNVSPVADLHLSDELRQRLHETQPQDFALYQAAIGGCA</sequence>
<keyword evidence="1" id="KW-0418">Kinase</keyword>
<name>A0A934SC56_9RHOB</name>
<organism evidence="1 2">
    <name type="scientific">Paracoccus caeni</name>
    <dbReference type="NCBI Taxonomy" id="657651"/>
    <lineage>
        <taxon>Bacteria</taxon>
        <taxon>Pseudomonadati</taxon>
        <taxon>Pseudomonadota</taxon>
        <taxon>Alphaproteobacteria</taxon>
        <taxon>Rhodobacterales</taxon>
        <taxon>Paracoccaceae</taxon>
        <taxon>Paracoccus</taxon>
    </lineage>
</organism>
<dbReference type="Proteomes" id="UP000640485">
    <property type="component" value="Unassembled WGS sequence"/>
</dbReference>
<dbReference type="AlphaFoldDB" id="A0A934SC56"/>
<accession>A0A934SC56</accession>
<dbReference type="RefSeq" id="WP_200683315.1">
    <property type="nucleotide sequence ID" value="NZ_JAEPRQ010000001.1"/>
</dbReference>
<protein>
    <submittedName>
        <fullName evidence="1">Gamma-glutamyl kinase</fullName>
    </submittedName>
</protein>
<dbReference type="EMBL" id="JAEPRQ010000001">
    <property type="protein sequence ID" value="MBK4214630.1"/>
    <property type="molecule type" value="Genomic_DNA"/>
</dbReference>
<dbReference type="SUPFAM" id="SSF52540">
    <property type="entry name" value="P-loop containing nucleoside triphosphate hydrolases"/>
    <property type="match status" value="1"/>
</dbReference>